<dbReference type="Pfam" id="PF04365">
    <property type="entry name" value="BrnT_toxin"/>
    <property type="match status" value="1"/>
</dbReference>
<dbReference type="Proteomes" id="UP000235777">
    <property type="component" value="Unassembled WGS sequence"/>
</dbReference>
<sequence length="93" mass="10860">MNVEFDERKSEANRRKHGVPLSLAEVIDCSAVWSRPDCRRDYGELREVGYYPIDGRVHCIVFTQRGCTFRVISLRRASNREIDRYEHATQANS</sequence>
<comment type="caution">
    <text evidence="1">The sequence shown here is derived from an EMBL/GenBank/DDBJ whole genome shotgun (WGS) entry which is preliminary data.</text>
</comment>
<gene>
    <name evidence="1" type="ORF">C0Z20_03500</name>
</gene>
<keyword evidence="2" id="KW-1185">Reference proteome</keyword>
<dbReference type="OrthoDB" id="9798158at2"/>
<organism evidence="1 2">
    <name type="scientific">Trinickia symbiotica</name>
    <dbReference type="NCBI Taxonomy" id="863227"/>
    <lineage>
        <taxon>Bacteria</taxon>
        <taxon>Pseudomonadati</taxon>
        <taxon>Pseudomonadota</taxon>
        <taxon>Betaproteobacteria</taxon>
        <taxon>Burkholderiales</taxon>
        <taxon>Burkholderiaceae</taxon>
        <taxon>Trinickia</taxon>
    </lineage>
</organism>
<dbReference type="EMBL" id="PNYC01000002">
    <property type="protein sequence ID" value="PMS37900.1"/>
    <property type="molecule type" value="Genomic_DNA"/>
</dbReference>
<dbReference type="InterPro" id="IPR007460">
    <property type="entry name" value="BrnT_toxin"/>
</dbReference>
<dbReference type="InterPro" id="IPR038573">
    <property type="entry name" value="BrnT_sf"/>
</dbReference>
<protein>
    <submittedName>
        <fullName evidence="1">BrnT family toxin</fullName>
    </submittedName>
</protein>
<accession>A0A2N7X8H2</accession>
<proteinExistence type="predicted"/>
<dbReference type="RefSeq" id="WP_083925481.1">
    <property type="nucleotide sequence ID" value="NZ_PNYC01000002.1"/>
</dbReference>
<reference evidence="1 2" key="1">
    <citation type="submission" date="2018-01" db="EMBL/GenBank/DDBJ databases">
        <title>Whole genome analyses suggest that Burkholderia sensu lato contains two further novel genera in the rhizoxinica-symbiotica group Mycetohabitans gen. nov., and Trinickia gen. nov.: implications for the evolution of diazotrophy and nodulation in the Burkholderiaceae.</title>
        <authorList>
            <person name="Estrada-de los Santos P."/>
            <person name="Palmer M."/>
            <person name="Chavez-Ramirez B."/>
            <person name="Beukes C."/>
            <person name="Steenkamp E.T."/>
            <person name="Hirsch A.M."/>
            <person name="Manyaka P."/>
            <person name="Maluk M."/>
            <person name="Lafos M."/>
            <person name="Crook M."/>
            <person name="Gross E."/>
            <person name="Simon M.F."/>
            <person name="Bueno dos Reis Junior F."/>
            <person name="Poole P.S."/>
            <person name="Venter S.N."/>
            <person name="James E.K."/>
        </authorList>
    </citation>
    <scope>NUCLEOTIDE SEQUENCE [LARGE SCALE GENOMIC DNA]</scope>
    <source>
        <strain evidence="1 2">JPY 581</strain>
    </source>
</reference>
<evidence type="ECO:0000313" key="1">
    <source>
        <dbReference type="EMBL" id="PMS37900.1"/>
    </source>
</evidence>
<dbReference type="AlphaFoldDB" id="A0A2N7X8H2"/>
<name>A0A2N7X8H2_9BURK</name>
<dbReference type="Gene3D" id="3.10.450.530">
    <property type="entry name" value="Ribonuclease toxin, BrnT, of type II toxin-antitoxin system"/>
    <property type="match status" value="1"/>
</dbReference>
<evidence type="ECO:0000313" key="2">
    <source>
        <dbReference type="Proteomes" id="UP000235777"/>
    </source>
</evidence>